<dbReference type="InterPro" id="IPR009100">
    <property type="entry name" value="AcylCoA_DH/oxidase_NM_dom_sf"/>
</dbReference>
<keyword evidence="3" id="KW-0285">Flavoprotein</keyword>
<keyword evidence="5" id="KW-0560">Oxidoreductase</keyword>
<dbReference type="SUPFAM" id="SSF47203">
    <property type="entry name" value="Acyl-CoA dehydrogenase C-terminal domain-like"/>
    <property type="match status" value="1"/>
</dbReference>
<dbReference type="PANTHER" id="PTHR43884:SF20">
    <property type="entry name" value="ACYL-COA DEHYDROGENASE FADE28"/>
    <property type="match status" value="1"/>
</dbReference>
<dbReference type="InterPro" id="IPR036250">
    <property type="entry name" value="AcylCo_DH-like_C"/>
</dbReference>
<gene>
    <name evidence="7" type="ORF">GYA93_20140</name>
</gene>
<organism evidence="7 8">
    <name type="scientific">Gordonia desulfuricans</name>
    <dbReference type="NCBI Taxonomy" id="89051"/>
    <lineage>
        <taxon>Bacteria</taxon>
        <taxon>Bacillati</taxon>
        <taxon>Actinomycetota</taxon>
        <taxon>Actinomycetes</taxon>
        <taxon>Mycobacteriales</taxon>
        <taxon>Gordoniaceae</taxon>
        <taxon>Gordonia</taxon>
    </lineage>
</organism>
<evidence type="ECO:0000256" key="2">
    <source>
        <dbReference type="ARBA" id="ARBA00009347"/>
    </source>
</evidence>
<accession>A0A7K3LUA9</accession>
<evidence type="ECO:0000313" key="7">
    <source>
        <dbReference type="EMBL" id="NDK91860.1"/>
    </source>
</evidence>
<dbReference type="InterPro" id="IPR046373">
    <property type="entry name" value="Acyl-CoA_Oxase/DH_mid-dom_sf"/>
</dbReference>
<keyword evidence="4" id="KW-0274">FAD</keyword>
<dbReference type="Gene3D" id="2.40.110.10">
    <property type="entry name" value="Butyryl-CoA Dehydrogenase, subunit A, domain 2"/>
    <property type="match status" value="1"/>
</dbReference>
<dbReference type="GO" id="GO:0003995">
    <property type="term" value="F:acyl-CoA dehydrogenase activity"/>
    <property type="evidence" value="ECO:0007669"/>
    <property type="project" value="TreeGrafter"/>
</dbReference>
<dbReference type="PANTHER" id="PTHR43884">
    <property type="entry name" value="ACYL-COA DEHYDROGENASE"/>
    <property type="match status" value="1"/>
</dbReference>
<evidence type="ECO:0000256" key="4">
    <source>
        <dbReference type="ARBA" id="ARBA00022827"/>
    </source>
</evidence>
<dbReference type="InterPro" id="IPR037069">
    <property type="entry name" value="AcylCoA_DH/ox_N_sf"/>
</dbReference>
<evidence type="ECO:0000256" key="3">
    <source>
        <dbReference type="ARBA" id="ARBA00022630"/>
    </source>
</evidence>
<evidence type="ECO:0000256" key="1">
    <source>
        <dbReference type="ARBA" id="ARBA00001974"/>
    </source>
</evidence>
<protein>
    <submittedName>
        <fullName evidence="7">Acyl-CoA/acyl-ACP dehydrogenase</fullName>
    </submittedName>
</protein>
<comment type="cofactor">
    <cofactor evidence="1">
        <name>FAD</name>
        <dbReference type="ChEBI" id="CHEBI:57692"/>
    </cofactor>
</comment>
<reference evidence="7 8" key="1">
    <citation type="submission" date="2020-01" db="EMBL/GenBank/DDBJ databases">
        <title>Investigation of new actinobacteria for the biodesulphurisation of diesel fuel.</title>
        <authorList>
            <person name="Athi Narayanan S.M."/>
        </authorList>
    </citation>
    <scope>NUCLEOTIDE SEQUENCE [LARGE SCALE GENOMIC DNA]</scope>
    <source>
        <strain evidence="7 8">213E</strain>
    </source>
</reference>
<dbReference type="Proteomes" id="UP000466307">
    <property type="component" value="Unassembled WGS sequence"/>
</dbReference>
<dbReference type="Gene3D" id="1.10.540.10">
    <property type="entry name" value="Acyl-CoA dehydrogenase/oxidase, N-terminal domain"/>
    <property type="match status" value="1"/>
</dbReference>
<dbReference type="RefSeq" id="WP_059036020.1">
    <property type="nucleotide sequence ID" value="NZ_JAADZU010000086.1"/>
</dbReference>
<dbReference type="SUPFAM" id="SSF56645">
    <property type="entry name" value="Acyl-CoA dehydrogenase NM domain-like"/>
    <property type="match status" value="1"/>
</dbReference>
<comment type="caution">
    <text evidence="7">The sequence shown here is derived from an EMBL/GenBank/DDBJ whole genome shotgun (WGS) entry which is preliminary data.</text>
</comment>
<dbReference type="InterPro" id="IPR009075">
    <property type="entry name" value="AcylCo_DH/oxidase_C"/>
</dbReference>
<evidence type="ECO:0000313" key="8">
    <source>
        <dbReference type="Proteomes" id="UP000466307"/>
    </source>
</evidence>
<evidence type="ECO:0000256" key="5">
    <source>
        <dbReference type="ARBA" id="ARBA00023002"/>
    </source>
</evidence>
<evidence type="ECO:0000259" key="6">
    <source>
        <dbReference type="Pfam" id="PF00441"/>
    </source>
</evidence>
<name>A0A7K3LUA9_9ACTN</name>
<comment type="similarity">
    <text evidence="2">Belongs to the acyl-CoA dehydrogenase family.</text>
</comment>
<dbReference type="Pfam" id="PF00441">
    <property type="entry name" value="Acyl-CoA_dh_1"/>
    <property type="match status" value="1"/>
</dbReference>
<dbReference type="EMBL" id="JAADZU010000086">
    <property type="protein sequence ID" value="NDK91860.1"/>
    <property type="molecule type" value="Genomic_DNA"/>
</dbReference>
<dbReference type="Gene3D" id="1.20.140.10">
    <property type="entry name" value="Butyryl-CoA Dehydrogenase, subunit A, domain 3"/>
    <property type="match status" value="1"/>
</dbReference>
<sequence length="377" mass="38745">MDFALDAEAVAVGDVAADVFSRHQSQWESKFGREARDPDPAAVPGGFDDVLWQALGAAGLTSLALPAALGGDDLGVLAVLPLLRRMGESAGVAPVIGSLTSALVLAAVGADPADRQTAGPRDRWARTLTGGAWHAIALGEVGDPLTATPRTTLADGTLTGTKTGVLHADGATAFLVAADAGVVAVAADAPGITLTRTTTSSGWGEFTVTFDAVPVAADDLLTTDLSVLRDRYRIALCAYADGLVAGATRLTADHVCTREQFGKPIALFQAVGQQLADIYVIGRSMTLATTAAAWRISEGLDAQQDLGIGTYWLAAEIPATLRTMTHLHGGVGVDLTYPLHRYFSIAKDLARLAGGGQTRLDELAAGGHPTTDVAGAA</sequence>
<dbReference type="GO" id="GO:0050660">
    <property type="term" value="F:flavin adenine dinucleotide binding"/>
    <property type="evidence" value="ECO:0007669"/>
    <property type="project" value="InterPro"/>
</dbReference>
<proteinExistence type="inferred from homology"/>
<keyword evidence="8" id="KW-1185">Reference proteome</keyword>
<feature type="domain" description="Acyl-CoA dehydrogenase/oxidase C-terminal" evidence="6">
    <location>
        <begin position="232"/>
        <end position="361"/>
    </location>
</feature>
<dbReference type="AlphaFoldDB" id="A0A7K3LUA9"/>